<protein>
    <recommendedName>
        <fullName evidence="1">Helicase Helix-turn-helix domain-containing protein</fullName>
    </recommendedName>
</protein>
<evidence type="ECO:0000259" key="1">
    <source>
        <dbReference type="Pfam" id="PF14493"/>
    </source>
</evidence>
<evidence type="ECO:0000313" key="2">
    <source>
        <dbReference type="EMBL" id="RSU04685.1"/>
    </source>
</evidence>
<dbReference type="AlphaFoldDB" id="A0A430ABT0"/>
<proteinExistence type="predicted"/>
<dbReference type="EMBL" id="NGJY01000001">
    <property type="protein sequence ID" value="RSU04685.1"/>
    <property type="molecule type" value="Genomic_DNA"/>
</dbReference>
<accession>A0A430ABT0</accession>
<reference evidence="2 3" key="1">
    <citation type="submission" date="2017-05" db="EMBL/GenBank/DDBJ databases">
        <title>Vagococcus spp. assemblies.</title>
        <authorList>
            <person name="Gulvik C.A."/>
        </authorList>
    </citation>
    <scope>NUCLEOTIDE SEQUENCE [LARGE SCALE GENOMIC DNA]</scope>
    <source>
        <strain evidence="2 3">CCUG 41755</strain>
    </source>
</reference>
<feature type="domain" description="Helicase Helix-turn-helix" evidence="1">
    <location>
        <begin position="249"/>
        <end position="295"/>
    </location>
</feature>
<dbReference type="Pfam" id="PF14493">
    <property type="entry name" value="HTH_40"/>
    <property type="match status" value="1"/>
</dbReference>
<dbReference type="RefSeq" id="WP_126830187.1">
    <property type="nucleotide sequence ID" value="NZ_CBCRYB010000002.1"/>
</dbReference>
<sequence>MNTLILALFKSGDKLKLSSVCHLLNGKRTASVLTFGFFQDSLSFFGLFPTMTLEFLEKSCIGLSAKGLLSREGDHFVITEKGANLLSNQGTQLASMFDGVTYSRTAQSFFELLLFATQVVSNASYQESNYIPIDSNNFHHYQVKRWYAKHKVSSSFIADFYEEWQRLVLAIPEEKRRGLVAMLSGYTQVGQTFDQVFYQTEQYQNKLENYLAKTTLQHALIKEVTQFEKDYPLFNSLYGILLENAGNHSASETYRLSKEGHSIEFIKHKRKLKESTIVDHIIEGLVLDDTPLYSLYLPDDSKRYFEQYLSENSDFQKWRFREVVVDKSHSFLSFRTYQIMKEKERRSRAN</sequence>
<evidence type="ECO:0000313" key="3">
    <source>
        <dbReference type="Proteomes" id="UP000287101"/>
    </source>
</evidence>
<dbReference type="Proteomes" id="UP000287101">
    <property type="component" value="Unassembled WGS sequence"/>
</dbReference>
<dbReference type="InterPro" id="IPR029491">
    <property type="entry name" value="Helicase_HTH"/>
</dbReference>
<organism evidence="2 3">
    <name type="scientific">Vagococcus fessus</name>
    <dbReference type="NCBI Taxonomy" id="120370"/>
    <lineage>
        <taxon>Bacteria</taxon>
        <taxon>Bacillati</taxon>
        <taxon>Bacillota</taxon>
        <taxon>Bacilli</taxon>
        <taxon>Lactobacillales</taxon>
        <taxon>Enterococcaceae</taxon>
        <taxon>Vagococcus</taxon>
    </lineage>
</organism>
<keyword evidence="3" id="KW-1185">Reference proteome</keyword>
<comment type="caution">
    <text evidence="2">The sequence shown here is derived from an EMBL/GenBank/DDBJ whole genome shotgun (WGS) entry which is preliminary data.</text>
</comment>
<name>A0A430ABT0_9ENTE</name>
<dbReference type="OrthoDB" id="2168040at2"/>
<gene>
    <name evidence="2" type="ORF">CBF31_01315</name>
</gene>